<name>A0AAP0NJV0_LIQFO</name>
<keyword evidence="1" id="KW-0732">Signal</keyword>
<protein>
    <recommendedName>
        <fullName evidence="4">5'-adenylylsulfate reductase-like 5</fullName>
    </recommendedName>
</protein>
<proteinExistence type="predicted"/>
<dbReference type="EMBL" id="JBBPBK010000012">
    <property type="protein sequence ID" value="KAK9273052.1"/>
    <property type="molecule type" value="Genomic_DNA"/>
</dbReference>
<keyword evidence="3" id="KW-1185">Reference proteome</keyword>
<accession>A0AAP0NJV0</accession>
<gene>
    <name evidence="2" type="ORF">L1049_017859</name>
</gene>
<feature type="chain" id="PRO_5043055529" description="5'-adenylylsulfate reductase-like 5" evidence="1">
    <location>
        <begin position="26"/>
        <end position="337"/>
    </location>
</feature>
<evidence type="ECO:0000256" key="1">
    <source>
        <dbReference type="SAM" id="SignalP"/>
    </source>
</evidence>
<evidence type="ECO:0008006" key="4">
    <source>
        <dbReference type="Google" id="ProtNLM"/>
    </source>
</evidence>
<evidence type="ECO:0000313" key="2">
    <source>
        <dbReference type="EMBL" id="KAK9273052.1"/>
    </source>
</evidence>
<comment type="caution">
    <text evidence="2">The sequence shown here is derived from an EMBL/GenBank/DDBJ whole genome shotgun (WGS) entry which is preliminary data.</text>
</comment>
<dbReference type="AlphaFoldDB" id="A0AAP0NJV0"/>
<dbReference type="Proteomes" id="UP001415857">
    <property type="component" value="Unassembled WGS sequence"/>
</dbReference>
<sequence>MAASMNHVILMCIFTAASSIQMVSSSSSSSMSTCHPQSNTLLNDLQFQCPLSISPSSPIEMDGDSLDRALSSTPSNVYSAVLFYASWCPFSCGARSKFDVLSAVFPQIRHLAVEQSLAVPRIGGSANKLPCGRFWWSLKAICFEGREKTKMGVFSRYGIHSLPSILMVNQTTKVWYYGQKDLHSLARFYKRTTGLEPVEYFIEDQPSCSGSDEDVLLPWNGSSLSDLLMKEPFLVFSVLFLCLRAFLYFFPEMLSRLTALWVAYVPHLKLGIFGESSQLFWRVLHLIDVKRVWSKLKLCKTRNFHKGAKSARVWASSLASVSLGETSSARSSPSGDS</sequence>
<dbReference type="InterPro" id="IPR036249">
    <property type="entry name" value="Thioredoxin-like_sf"/>
</dbReference>
<evidence type="ECO:0000313" key="3">
    <source>
        <dbReference type="Proteomes" id="UP001415857"/>
    </source>
</evidence>
<organism evidence="2 3">
    <name type="scientific">Liquidambar formosana</name>
    <name type="common">Formosan gum</name>
    <dbReference type="NCBI Taxonomy" id="63359"/>
    <lineage>
        <taxon>Eukaryota</taxon>
        <taxon>Viridiplantae</taxon>
        <taxon>Streptophyta</taxon>
        <taxon>Embryophyta</taxon>
        <taxon>Tracheophyta</taxon>
        <taxon>Spermatophyta</taxon>
        <taxon>Magnoliopsida</taxon>
        <taxon>eudicotyledons</taxon>
        <taxon>Gunneridae</taxon>
        <taxon>Pentapetalae</taxon>
        <taxon>Saxifragales</taxon>
        <taxon>Altingiaceae</taxon>
        <taxon>Liquidambar</taxon>
    </lineage>
</organism>
<dbReference type="PANTHER" id="PTHR47126">
    <property type="entry name" value="5'-ADENYLYLSULFATE REDUCTASE-LIKE 7"/>
    <property type="match status" value="1"/>
</dbReference>
<dbReference type="PANTHER" id="PTHR47126:SF3">
    <property type="entry name" value="5'-ADENYLYLSULFATE REDUCTASE-LIKE 5"/>
    <property type="match status" value="1"/>
</dbReference>
<reference evidence="2 3" key="1">
    <citation type="journal article" date="2024" name="Plant J.">
        <title>Genome sequences and population genomics reveal climatic adaptation and genomic divergence between two closely related sweetgum species.</title>
        <authorList>
            <person name="Xu W.Q."/>
            <person name="Ren C.Q."/>
            <person name="Zhang X.Y."/>
            <person name="Comes H.P."/>
            <person name="Liu X.H."/>
            <person name="Li Y.G."/>
            <person name="Kettle C.J."/>
            <person name="Jalonen R."/>
            <person name="Gaisberger H."/>
            <person name="Ma Y.Z."/>
            <person name="Qiu Y.X."/>
        </authorList>
    </citation>
    <scope>NUCLEOTIDE SEQUENCE [LARGE SCALE GENOMIC DNA]</scope>
    <source>
        <strain evidence="2">Hangzhou</strain>
    </source>
</reference>
<feature type="signal peptide" evidence="1">
    <location>
        <begin position="1"/>
        <end position="25"/>
    </location>
</feature>
<dbReference type="Gene3D" id="3.40.30.10">
    <property type="entry name" value="Glutaredoxin"/>
    <property type="match status" value="1"/>
</dbReference>
<dbReference type="SUPFAM" id="SSF52833">
    <property type="entry name" value="Thioredoxin-like"/>
    <property type="match status" value="1"/>
</dbReference>
<dbReference type="InterPro" id="IPR044794">
    <property type="entry name" value="APRL5/7"/>
</dbReference>